<keyword evidence="4" id="KW-0804">Transcription</keyword>
<dbReference type="SUPFAM" id="SSF88659">
    <property type="entry name" value="Sigma3 and sigma4 domains of RNA polymerase sigma factors"/>
    <property type="match status" value="1"/>
</dbReference>
<comment type="similarity">
    <text evidence="1">Belongs to the sigma-70 factor family. ECF subfamily.</text>
</comment>
<keyword evidence="7" id="KW-1185">Reference proteome</keyword>
<dbReference type="InterPro" id="IPR039425">
    <property type="entry name" value="RNA_pol_sigma-70-like"/>
</dbReference>
<evidence type="ECO:0000313" key="7">
    <source>
        <dbReference type="Proteomes" id="UP001595526"/>
    </source>
</evidence>
<dbReference type="RefSeq" id="WP_379019633.1">
    <property type="nucleotide sequence ID" value="NZ_JBHRTA010000009.1"/>
</dbReference>
<evidence type="ECO:0000313" key="6">
    <source>
        <dbReference type="EMBL" id="MFC3196680.1"/>
    </source>
</evidence>
<dbReference type="InterPro" id="IPR000792">
    <property type="entry name" value="Tscrpt_reg_LuxR_C"/>
</dbReference>
<dbReference type="NCBIfam" id="TIGR02937">
    <property type="entry name" value="sigma70-ECF"/>
    <property type="match status" value="1"/>
</dbReference>
<dbReference type="SUPFAM" id="SSF88946">
    <property type="entry name" value="Sigma2 domain of RNA polymerase sigma factors"/>
    <property type="match status" value="1"/>
</dbReference>
<dbReference type="NCBIfam" id="TIGR02985">
    <property type="entry name" value="Sig70_bacteroi1"/>
    <property type="match status" value="1"/>
</dbReference>
<feature type="domain" description="HTH luxR-type" evidence="5">
    <location>
        <begin position="126"/>
        <end position="184"/>
    </location>
</feature>
<dbReference type="InterPro" id="IPR013325">
    <property type="entry name" value="RNA_pol_sigma_r2"/>
</dbReference>
<dbReference type="Gene3D" id="1.10.10.10">
    <property type="entry name" value="Winged helix-like DNA-binding domain superfamily/Winged helix DNA-binding domain"/>
    <property type="match status" value="1"/>
</dbReference>
<dbReference type="PANTHER" id="PTHR43133">
    <property type="entry name" value="RNA POLYMERASE ECF-TYPE SIGMA FACTO"/>
    <property type="match status" value="1"/>
</dbReference>
<dbReference type="Pfam" id="PF08281">
    <property type="entry name" value="Sigma70_r4_2"/>
    <property type="match status" value="1"/>
</dbReference>
<proteinExistence type="inferred from homology"/>
<accession>A0ABV7JF05</accession>
<dbReference type="Proteomes" id="UP001595526">
    <property type="component" value="Unassembled WGS sequence"/>
</dbReference>
<evidence type="ECO:0000256" key="1">
    <source>
        <dbReference type="ARBA" id="ARBA00010641"/>
    </source>
</evidence>
<dbReference type="PANTHER" id="PTHR43133:SF46">
    <property type="entry name" value="RNA POLYMERASE SIGMA-70 FACTOR ECF SUBFAMILY"/>
    <property type="match status" value="1"/>
</dbReference>
<dbReference type="SMART" id="SM00421">
    <property type="entry name" value="HTH_LUXR"/>
    <property type="match status" value="1"/>
</dbReference>
<dbReference type="InterPro" id="IPR014327">
    <property type="entry name" value="RNA_pol_sigma70_bacteroid"/>
</dbReference>
<evidence type="ECO:0000256" key="3">
    <source>
        <dbReference type="ARBA" id="ARBA00023082"/>
    </source>
</evidence>
<gene>
    <name evidence="6" type="ORF">ACFOET_03550</name>
</gene>
<dbReference type="InterPro" id="IPR013324">
    <property type="entry name" value="RNA_pol_sigma_r3/r4-like"/>
</dbReference>
<comment type="caution">
    <text evidence="6">The sequence shown here is derived from an EMBL/GenBank/DDBJ whole genome shotgun (WGS) entry which is preliminary data.</text>
</comment>
<dbReference type="Pfam" id="PF04542">
    <property type="entry name" value="Sigma70_r2"/>
    <property type="match status" value="1"/>
</dbReference>
<dbReference type="EMBL" id="JBHRTA010000009">
    <property type="protein sequence ID" value="MFC3196680.1"/>
    <property type="molecule type" value="Genomic_DNA"/>
</dbReference>
<dbReference type="InterPro" id="IPR036388">
    <property type="entry name" value="WH-like_DNA-bd_sf"/>
</dbReference>
<evidence type="ECO:0000256" key="4">
    <source>
        <dbReference type="ARBA" id="ARBA00023163"/>
    </source>
</evidence>
<name>A0ABV7JF05_9SPHI</name>
<sequence length="190" mass="21882">MDTSDKASTIYEPKEQLLSQQFLFEAYYVRLCDFARRFLGDVDIVEDVVQDVFVAYLERHTTISSRPESIKSFLYQSVKNACLNRLRHEKVTERYEATSQSEVFEEYHALSAMIHAEVVGEIHQALRQLPEGCRMVIRLGFFEGLNNPQIAHELNVSINTVKSQKQRALSLLRTHLRPQAISLLLPVLLS</sequence>
<dbReference type="InterPro" id="IPR013249">
    <property type="entry name" value="RNA_pol_sigma70_r4_t2"/>
</dbReference>
<evidence type="ECO:0000259" key="5">
    <source>
        <dbReference type="SMART" id="SM00421"/>
    </source>
</evidence>
<evidence type="ECO:0000256" key="2">
    <source>
        <dbReference type="ARBA" id="ARBA00023015"/>
    </source>
</evidence>
<dbReference type="InterPro" id="IPR014284">
    <property type="entry name" value="RNA_pol_sigma-70_dom"/>
</dbReference>
<dbReference type="Gene3D" id="1.10.1740.10">
    <property type="match status" value="1"/>
</dbReference>
<keyword evidence="3" id="KW-0731">Sigma factor</keyword>
<dbReference type="CDD" id="cd06171">
    <property type="entry name" value="Sigma70_r4"/>
    <property type="match status" value="1"/>
</dbReference>
<keyword evidence="2" id="KW-0805">Transcription regulation</keyword>
<dbReference type="InterPro" id="IPR007627">
    <property type="entry name" value="RNA_pol_sigma70_r2"/>
</dbReference>
<organism evidence="6 7">
    <name type="scientific">Parapedobacter deserti</name>
    <dbReference type="NCBI Taxonomy" id="1912957"/>
    <lineage>
        <taxon>Bacteria</taxon>
        <taxon>Pseudomonadati</taxon>
        <taxon>Bacteroidota</taxon>
        <taxon>Sphingobacteriia</taxon>
        <taxon>Sphingobacteriales</taxon>
        <taxon>Sphingobacteriaceae</taxon>
        <taxon>Parapedobacter</taxon>
    </lineage>
</organism>
<reference evidence="7" key="1">
    <citation type="journal article" date="2019" name="Int. J. Syst. Evol. Microbiol.">
        <title>The Global Catalogue of Microorganisms (GCM) 10K type strain sequencing project: providing services to taxonomists for standard genome sequencing and annotation.</title>
        <authorList>
            <consortium name="The Broad Institute Genomics Platform"/>
            <consortium name="The Broad Institute Genome Sequencing Center for Infectious Disease"/>
            <person name="Wu L."/>
            <person name="Ma J."/>
        </authorList>
    </citation>
    <scope>NUCLEOTIDE SEQUENCE [LARGE SCALE GENOMIC DNA]</scope>
    <source>
        <strain evidence="7">KCTC 52416</strain>
    </source>
</reference>
<protein>
    <submittedName>
        <fullName evidence="6">RNA polymerase sigma-70 factor</fullName>
    </submittedName>
</protein>